<keyword evidence="1" id="KW-0732">Signal</keyword>
<dbReference type="AlphaFoldDB" id="A0A7V8GKU9"/>
<evidence type="ECO:0000313" key="3">
    <source>
        <dbReference type="Proteomes" id="UP000462066"/>
    </source>
</evidence>
<protein>
    <submittedName>
        <fullName evidence="2">Uncharacterized protein</fullName>
    </submittedName>
</protein>
<comment type="caution">
    <text evidence="2">The sequence shown here is derived from an EMBL/GenBank/DDBJ whole genome shotgun (WGS) entry which is preliminary data.</text>
</comment>
<dbReference type="EMBL" id="MWIP01000015">
    <property type="protein sequence ID" value="KAF1685256.1"/>
    <property type="molecule type" value="Genomic_DNA"/>
</dbReference>
<proteinExistence type="predicted"/>
<keyword evidence="3" id="KW-1185">Reference proteome</keyword>
<reference evidence="2 3" key="1">
    <citation type="submission" date="2017-10" db="EMBL/GenBank/DDBJ databases">
        <title>Whole genome sequencing of Pseudoxanthomonas broegbernensis DSM 12573(T).</title>
        <authorList>
            <person name="Kumar S."/>
            <person name="Bansal K."/>
            <person name="Kaur A."/>
            <person name="Patil P."/>
            <person name="Sharma S."/>
            <person name="Patil P.B."/>
        </authorList>
    </citation>
    <scope>NUCLEOTIDE SEQUENCE [LARGE SCALE GENOMIC DNA]</scope>
    <source>
        <strain evidence="2 3">DSM 12573</strain>
    </source>
</reference>
<sequence>MDMSKSAAAWLALASAALAAAWPAAAQETQEAPPCDAYLAAPGPEIRFPDDEKHKHGFSMVAFDKASRSAPFSELAGRSARLLPSEAGDFMTPWWHRAVLADCRIVYMKGMGEGQVKRLDAILYGFEFVAEPSDAQLAATRGTNAWRARPEVDPMTDEKSCTVTTTARGIQPLFLYHSRRGVSATIVGADFPGRPEAFRVDRNKAISETEGLSGARAQQLIAQIRAGGSRLLIAGYEWPYDYSVNAEFTLDGLVEKLDECKAAVR</sequence>
<name>A0A7V8GKU9_9GAMM</name>
<gene>
    <name evidence="2" type="ORF">B1992_12820</name>
</gene>
<organism evidence="2 3">
    <name type="scientific">Pseudoxanthomonas broegbernensis</name>
    <dbReference type="NCBI Taxonomy" id="83619"/>
    <lineage>
        <taxon>Bacteria</taxon>
        <taxon>Pseudomonadati</taxon>
        <taxon>Pseudomonadota</taxon>
        <taxon>Gammaproteobacteria</taxon>
        <taxon>Lysobacterales</taxon>
        <taxon>Lysobacteraceae</taxon>
        <taxon>Pseudoxanthomonas</taxon>
    </lineage>
</organism>
<evidence type="ECO:0000313" key="2">
    <source>
        <dbReference type="EMBL" id="KAF1685256.1"/>
    </source>
</evidence>
<feature type="chain" id="PRO_5030991729" evidence="1">
    <location>
        <begin position="27"/>
        <end position="265"/>
    </location>
</feature>
<feature type="signal peptide" evidence="1">
    <location>
        <begin position="1"/>
        <end position="26"/>
    </location>
</feature>
<dbReference type="Proteomes" id="UP000462066">
    <property type="component" value="Unassembled WGS sequence"/>
</dbReference>
<accession>A0A7V8GKU9</accession>
<evidence type="ECO:0000256" key="1">
    <source>
        <dbReference type="SAM" id="SignalP"/>
    </source>
</evidence>